<dbReference type="Pfam" id="PF12554">
    <property type="entry name" value="MOZART1"/>
    <property type="match status" value="1"/>
</dbReference>
<protein>
    <recommendedName>
        <fullName evidence="7">Mitotic-spindle organizing protein 1</fullName>
    </recommendedName>
</protein>
<comment type="caution">
    <text evidence="5">The sequence shown here is derived from an EMBL/GenBank/DDBJ whole genome shotgun (WGS) entry which is preliminary data.</text>
</comment>
<name>A0ABD1YJA8_9MARC</name>
<dbReference type="AlphaFoldDB" id="A0ABD1YJA8"/>
<comment type="similarity">
    <text evidence="2">Belongs to the MOZART1 family.</text>
</comment>
<comment type="subcellular location">
    <subcellularLocation>
        <location evidence="1">Cytoplasm</location>
        <location evidence="1">Cytoskeleton</location>
        <location evidence="1">Microtubule organizing center</location>
    </subcellularLocation>
</comment>
<gene>
    <name evidence="5" type="ORF">R1flu_015397</name>
</gene>
<dbReference type="GO" id="GO:0005815">
    <property type="term" value="C:microtubule organizing center"/>
    <property type="evidence" value="ECO:0007669"/>
    <property type="project" value="UniProtKB-SubCell"/>
</dbReference>
<organism evidence="5 6">
    <name type="scientific">Riccia fluitans</name>
    <dbReference type="NCBI Taxonomy" id="41844"/>
    <lineage>
        <taxon>Eukaryota</taxon>
        <taxon>Viridiplantae</taxon>
        <taxon>Streptophyta</taxon>
        <taxon>Embryophyta</taxon>
        <taxon>Marchantiophyta</taxon>
        <taxon>Marchantiopsida</taxon>
        <taxon>Marchantiidae</taxon>
        <taxon>Marchantiales</taxon>
        <taxon>Ricciaceae</taxon>
        <taxon>Riccia</taxon>
    </lineage>
</organism>
<dbReference type="EMBL" id="JBHFFA010000004">
    <property type="protein sequence ID" value="KAL2630711.1"/>
    <property type="molecule type" value="Genomic_DNA"/>
</dbReference>
<proteinExistence type="inferred from homology"/>
<dbReference type="PANTHER" id="PTHR28520">
    <property type="entry name" value="MITOTIC-SPINDLE ORGANIZING PROTEIN 1"/>
    <property type="match status" value="1"/>
</dbReference>
<dbReference type="Proteomes" id="UP001605036">
    <property type="component" value="Unassembled WGS sequence"/>
</dbReference>
<keyword evidence="4" id="KW-0206">Cytoskeleton</keyword>
<keyword evidence="6" id="KW-1185">Reference proteome</keyword>
<dbReference type="PANTHER" id="PTHR28520:SF2">
    <property type="entry name" value="MITOTIC-SPINDLE ORGANIZING PROTEIN 1"/>
    <property type="match status" value="1"/>
</dbReference>
<accession>A0ABD1YJA8</accession>
<reference evidence="5 6" key="1">
    <citation type="submission" date="2024-09" db="EMBL/GenBank/DDBJ databases">
        <title>Chromosome-scale assembly of Riccia fluitans.</title>
        <authorList>
            <person name="Paukszto L."/>
            <person name="Sawicki J."/>
            <person name="Karawczyk K."/>
            <person name="Piernik-Szablinska J."/>
            <person name="Szczecinska M."/>
            <person name="Mazdziarz M."/>
        </authorList>
    </citation>
    <scope>NUCLEOTIDE SEQUENCE [LARGE SCALE GENOMIC DNA]</scope>
    <source>
        <strain evidence="5">Rf_01</strain>
        <tissue evidence="5">Aerial parts of the thallus</tissue>
    </source>
</reference>
<keyword evidence="3" id="KW-0963">Cytoplasm</keyword>
<sequence length="101" mass="11267">MDGAKVARARDALEVVYAISNLLNAKLDRSTLSILIALCDHGVNPEALAVVVKEMRLEAQAVEIFNESRIWLQSGVLQASMIERPLDHAWPIQFTRVQHCT</sequence>
<dbReference type="InterPro" id="IPR022214">
    <property type="entry name" value="MZT1"/>
</dbReference>
<evidence type="ECO:0000256" key="1">
    <source>
        <dbReference type="ARBA" id="ARBA00004267"/>
    </source>
</evidence>
<evidence type="ECO:0000256" key="3">
    <source>
        <dbReference type="ARBA" id="ARBA00022490"/>
    </source>
</evidence>
<evidence type="ECO:0000256" key="4">
    <source>
        <dbReference type="ARBA" id="ARBA00023212"/>
    </source>
</evidence>
<evidence type="ECO:0008006" key="7">
    <source>
        <dbReference type="Google" id="ProtNLM"/>
    </source>
</evidence>
<evidence type="ECO:0000313" key="6">
    <source>
        <dbReference type="Proteomes" id="UP001605036"/>
    </source>
</evidence>
<evidence type="ECO:0000256" key="2">
    <source>
        <dbReference type="ARBA" id="ARBA00011015"/>
    </source>
</evidence>
<evidence type="ECO:0000313" key="5">
    <source>
        <dbReference type="EMBL" id="KAL2630711.1"/>
    </source>
</evidence>